<evidence type="ECO:0000313" key="2">
    <source>
        <dbReference type="EMBL" id="MCC4619824.1"/>
    </source>
</evidence>
<dbReference type="RefSeq" id="WP_228325667.1">
    <property type="nucleotide sequence ID" value="NZ_CAWLZN010000001.1"/>
</dbReference>
<dbReference type="EMBL" id="JAJGQJ010000011">
    <property type="protein sequence ID" value="MCC4619824.1"/>
    <property type="molecule type" value="Genomic_DNA"/>
</dbReference>
<sequence length="188" mass="21301">MNKFNDWPIRRKLMFAFCLSAVLTALLGGLGFSRMKQMQQQAVLINEEVVPVLSRLSELRAFGGEFRIYESGQFVNLQDQERYDYFLTRMDEIQGKYAQTQKALEAKIAAGSSLKAGYDKLAKESASYFEANKTLRALYKDPDYAAAVRANKQSGTSARCCSRPSTRCMPSNPPHWPTWLRPAAPRSR</sequence>
<dbReference type="Proteomes" id="UP001199206">
    <property type="component" value="Unassembled WGS sequence"/>
</dbReference>
<evidence type="ECO:0000313" key="3">
    <source>
        <dbReference type="Proteomes" id="UP001199206"/>
    </source>
</evidence>
<dbReference type="InterPro" id="IPR024478">
    <property type="entry name" value="HlyB_4HB_MCP"/>
</dbReference>
<reference evidence="2 3" key="1">
    <citation type="submission" date="2021-10" db="EMBL/GenBank/DDBJ databases">
        <title>Genome sequencing of Xanthomonas strains from NCPPB.</title>
        <authorList>
            <person name="Hussein R."/>
            <person name="Harrison J."/>
            <person name="Studholme D.J."/>
            <person name="Vicente J."/>
            <person name="Grant M."/>
        </authorList>
    </citation>
    <scope>NUCLEOTIDE SEQUENCE [LARGE SCALE GENOMIC DNA]</scope>
    <source>
        <strain evidence="2 3">NCPPB 101</strain>
    </source>
</reference>
<comment type="caution">
    <text evidence="2">The sequence shown here is derived from an EMBL/GenBank/DDBJ whole genome shotgun (WGS) entry which is preliminary data.</text>
</comment>
<evidence type="ECO:0000259" key="1">
    <source>
        <dbReference type="Pfam" id="PF12729"/>
    </source>
</evidence>
<gene>
    <name evidence="2" type="ORF">LL965_06850</name>
</gene>
<name>A0ABS8HDE9_9XANT</name>
<organism evidence="2 3">
    <name type="scientific">Xanthomonas cassavae CFBP 4642</name>
    <dbReference type="NCBI Taxonomy" id="1219375"/>
    <lineage>
        <taxon>Bacteria</taxon>
        <taxon>Pseudomonadati</taxon>
        <taxon>Pseudomonadota</taxon>
        <taxon>Gammaproteobacteria</taxon>
        <taxon>Lysobacterales</taxon>
        <taxon>Lysobacteraceae</taxon>
        <taxon>Xanthomonas</taxon>
    </lineage>
</organism>
<protein>
    <submittedName>
        <fullName evidence="2">MCP four helix bundle domain-containing protein</fullName>
    </submittedName>
</protein>
<feature type="domain" description="Chemotaxis methyl-accepting receptor HlyB-like 4HB MCP" evidence="1">
    <location>
        <begin position="7"/>
        <end position="157"/>
    </location>
</feature>
<keyword evidence="3" id="KW-1185">Reference proteome</keyword>
<dbReference type="Pfam" id="PF12729">
    <property type="entry name" value="4HB_MCP_1"/>
    <property type="match status" value="1"/>
</dbReference>
<proteinExistence type="predicted"/>
<accession>A0ABS8HDE9</accession>